<evidence type="ECO:0000313" key="2">
    <source>
        <dbReference type="EMBL" id="CCQ43149.1"/>
    </source>
</evidence>
<organism evidence="2">
    <name type="scientific">Homo sapiens</name>
    <name type="common">Human</name>
    <dbReference type="NCBI Taxonomy" id="9606"/>
    <lineage>
        <taxon>Eukaryota</taxon>
        <taxon>Metazoa</taxon>
        <taxon>Chordata</taxon>
        <taxon>Craniata</taxon>
        <taxon>Vertebrata</taxon>
        <taxon>Euteleostomi</taxon>
        <taxon>Mammalia</taxon>
        <taxon>Eutheria</taxon>
        <taxon>Euarchontoglires</taxon>
        <taxon>Primates</taxon>
        <taxon>Haplorrhini</taxon>
        <taxon>Catarrhini</taxon>
        <taxon>Hominidae</taxon>
        <taxon>Homo</taxon>
    </lineage>
</organism>
<dbReference type="ChiTaRS" id="ENTPD1">
    <property type="organism name" value="human"/>
</dbReference>
<proteinExistence type="predicted"/>
<feature type="transmembrane region" description="Helical" evidence="1">
    <location>
        <begin position="20"/>
        <end position="46"/>
    </location>
</feature>
<dbReference type="AlphaFoldDB" id="L8E7N4"/>
<keyword evidence="1" id="KW-1133">Transmembrane helix</keyword>
<sequence>MVNHNVPFLLGSAIYRHTIIVINSLKICLSVLFCICISWIFTFAIVN</sequence>
<dbReference type="PeptideAtlas" id="L8E7N4"/>
<keyword evidence="1" id="KW-0472">Membrane</keyword>
<accession>L8E7N4</accession>
<protein>
    <submittedName>
        <fullName evidence="2">Alternative protein ENTPD1</fullName>
    </submittedName>
</protein>
<dbReference type="EMBL" id="HF583652">
    <property type="protein sequence ID" value="CCQ43149.1"/>
    <property type="molecule type" value="Genomic_DNA"/>
</dbReference>
<reference evidence="2" key="1">
    <citation type="journal article" date="2013" name="PLoS ONE">
        <title>Direct detection of alternative open reading frames translation products in human significantly expands the proteome.</title>
        <authorList>
            <person name="Vanderperre B."/>
            <person name="Lucier J.-F."/>
            <person name="Motard J."/>
            <person name="Tremblay G."/>
            <person name="Vanderperre S."/>
            <person name="Wisztorski M."/>
            <person name="Salzet M."/>
            <person name="Boisvert F.-M."/>
            <person name="Roucou X."/>
        </authorList>
    </citation>
    <scope>NUCLEOTIDE SEQUENCE</scope>
</reference>
<gene>
    <name evidence="2" type="primary">ENTPD1</name>
</gene>
<evidence type="ECO:0000256" key="1">
    <source>
        <dbReference type="SAM" id="Phobius"/>
    </source>
</evidence>
<dbReference type="OrthoDB" id="6372431at2759"/>
<keyword evidence="1" id="KW-0812">Transmembrane</keyword>
<name>L8E7N4_HUMAN</name>